<dbReference type="InterPro" id="IPR000620">
    <property type="entry name" value="EamA_dom"/>
</dbReference>
<reference evidence="7 8" key="1">
    <citation type="journal article" date="2018" name="Genome Biol. Evol.">
        <title>Multiple Roots of Fruiting Body Formation in Amoebozoa.</title>
        <authorList>
            <person name="Hillmann F."/>
            <person name="Forbes G."/>
            <person name="Novohradska S."/>
            <person name="Ferling I."/>
            <person name="Riege K."/>
            <person name="Groth M."/>
            <person name="Westermann M."/>
            <person name="Marz M."/>
            <person name="Spaller T."/>
            <person name="Winckler T."/>
            <person name="Schaap P."/>
            <person name="Glockner G."/>
        </authorList>
    </citation>
    <scope>NUCLEOTIDE SEQUENCE [LARGE SCALE GENOMIC DNA]</scope>
    <source>
        <strain evidence="7 8">Jena</strain>
    </source>
</reference>
<gene>
    <name evidence="7" type="ORF">PROFUN_06050</name>
</gene>
<dbReference type="Pfam" id="PF00892">
    <property type="entry name" value="EamA"/>
    <property type="match status" value="2"/>
</dbReference>
<keyword evidence="2 5" id="KW-0812">Transmembrane</keyword>
<feature type="transmembrane region" description="Helical" evidence="5">
    <location>
        <begin position="352"/>
        <end position="370"/>
    </location>
</feature>
<keyword evidence="3 5" id="KW-1133">Transmembrane helix</keyword>
<evidence type="ECO:0000256" key="4">
    <source>
        <dbReference type="ARBA" id="ARBA00023136"/>
    </source>
</evidence>
<dbReference type="AlphaFoldDB" id="A0A2P6NPV1"/>
<keyword evidence="4 5" id="KW-0472">Membrane</keyword>
<evidence type="ECO:0000259" key="6">
    <source>
        <dbReference type="Pfam" id="PF00892"/>
    </source>
</evidence>
<dbReference type="Proteomes" id="UP000241769">
    <property type="component" value="Unassembled WGS sequence"/>
</dbReference>
<keyword evidence="8" id="KW-1185">Reference proteome</keyword>
<accession>A0A2P6NPV1</accession>
<feature type="domain" description="EamA" evidence="6">
    <location>
        <begin position="81"/>
        <end position="210"/>
    </location>
</feature>
<evidence type="ECO:0000256" key="1">
    <source>
        <dbReference type="ARBA" id="ARBA00004141"/>
    </source>
</evidence>
<organism evidence="7 8">
    <name type="scientific">Planoprotostelium fungivorum</name>
    <dbReference type="NCBI Taxonomy" id="1890364"/>
    <lineage>
        <taxon>Eukaryota</taxon>
        <taxon>Amoebozoa</taxon>
        <taxon>Evosea</taxon>
        <taxon>Variosea</taxon>
        <taxon>Cavosteliida</taxon>
        <taxon>Cavosteliaceae</taxon>
        <taxon>Planoprotostelium</taxon>
    </lineage>
</organism>
<comment type="subcellular location">
    <subcellularLocation>
        <location evidence="1">Membrane</location>
        <topology evidence="1">Multi-pass membrane protein</topology>
    </subcellularLocation>
</comment>
<evidence type="ECO:0000313" key="7">
    <source>
        <dbReference type="EMBL" id="PRP85928.1"/>
    </source>
</evidence>
<evidence type="ECO:0000256" key="2">
    <source>
        <dbReference type="ARBA" id="ARBA00022692"/>
    </source>
</evidence>
<dbReference type="Gene3D" id="1.10.3730.20">
    <property type="match status" value="1"/>
</dbReference>
<proteinExistence type="predicted"/>
<feature type="transmembrane region" description="Helical" evidence="5">
    <location>
        <begin position="172"/>
        <end position="188"/>
    </location>
</feature>
<sequence>MWVNMLWVEAPENSKINPRTNLDVIGSQKLAFFRAFVAKVNDLRRTAEEDGGGPPSFRGCRVNRRTTNTRTCRNTEGLYPVIVTFGAALAFTLMSLCIKLGGARLPSLELAWFRSIVQCMITMTGTCYIKQPILGQRRDLKPLLIRAFICWVGQICYFYAVTQLPLSEVTPLTFTGPIWTSILAIIILKESWHVLDMIGSFISLCGVILIAHPPFLFPSVKLSPEEEEKSELDVMHLVAVGVVLFGAVNSSLAGVLTRKMGVGVHFFIQVTWFSIVGIVLCPIGFYWDGFVVPTGWDCLIILLLGISGCAGQSLLQLALQIERAARVATLGYIQIVFVLLLDMLFLHNIPDLWSIIGTLMICFYALIATLKESKHVTEFFSRCGRKRGVAYDKVETSEAEEEQKL</sequence>
<evidence type="ECO:0000256" key="5">
    <source>
        <dbReference type="SAM" id="Phobius"/>
    </source>
</evidence>
<dbReference type="STRING" id="1890364.A0A2P6NPV1"/>
<feature type="transmembrane region" description="Helical" evidence="5">
    <location>
        <begin position="195"/>
        <end position="215"/>
    </location>
</feature>
<dbReference type="FunCoup" id="A0A2P6NPV1">
    <property type="interactions" value="31"/>
</dbReference>
<protein>
    <submittedName>
        <fullName evidence="7">Transmembrane protein</fullName>
    </submittedName>
</protein>
<dbReference type="InParanoid" id="A0A2P6NPV1"/>
<dbReference type="EMBL" id="MDYQ01000037">
    <property type="protein sequence ID" value="PRP85928.1"/>
    <property type="molecule type" value="Genomic_DNA"/>
</dbReference>
<dbReference type="InterPro" id="IPR037185">
    <property type="entry name" value="EmrE-like"/>
</dbReference>
<feature type="transmembrane region" description="Helical" evidence="5">
    <location>
        <begin position="143"/>
        <end position="160"/>
    </location>
</feature>
<evidence type="ECO:0000256" key="3">
    <source>
        <dbReference type="ARBA" id="ARBA00022989"/>
    </source>
</evidence>
<feature type="transmembrane region" description="Helical" evidence="5">
    <location>
        <begin position="110"/>
        <end position="131"/>
    </location>
</feature>
<dbReference type="OrthoDB" id="306876at2759"/>
<feature type="domain" description="EamA" evidence="6">
    <location>
        <begin position="241"/>
        <end position="365"/>
    </location>
</feature>
<feature type="transmembrane region" description="Helical" evidence="5">
    <location>
        <begin position="235"/>
        <end position="257"/>
    </location>
</feature>
<dbReference type="PANTHER" id="PTHR22911">
    <property type="entry name" value="ACYL-MALONYL CONDENSING ENZYME-RELATED"/>
    <property type="match status" value="1"/>
</dbReference>
<evidence type="ECO:0000313" key="8">
    <source>
        <dbReference type="Proteomes" id="UP000241769"/>
    </source>
</evidence>
<feature type="transmembrane region" description="Helical" evidence="5">
    <location>
        <begin position="327"/>
        <end position="346"/>
    </location>
</feature>
<feature type="transmembrane region" description="Helical" evidence="5">
    <location>
        <begin position="293"/>
        <end position="315"/>
    </location>
</feature>
<dbReference type="GO" id="GO:0016020">
    <property type="term" value="C:membrane"/>
    <property type="evidence" value="ECO:0007669"/>
    <property type="project" value="UniProtKB-SubCell"/>
</dbReference>
<name>A0A2P6NPV1_9EUKA</name>
<dbReference type="SUPFAM" id="SSF103481">
    <property type="entry name" value="Multidrug resistance efflux transporter EmrE"/>
    <property type="match status" value="2"/>
</dbReference>
<dbReference type="PANTHER" id="PTHR22911:SF6">
    <property type="entry name" value="SOLUTE CARRIER FAMILY 35 MEMBER G1"/>
    <property type="match status" value="1"/>
</dbReference>
<feature type="transmembrane region" description="Helical" evidence="5">
    <location>
        <begin position="264"/>
        <end position="287"/>
    </location>
</feature>
<feature type="transmembrane region" description="Helical" evidence="5">
    <location>
        <begin position="78"/>
        <end position="98"/>
    </location>
</feature>
<comment type="caution">
    <text evidence="7">The sequence shown here is derived from an EMBL/GenBank/DDBJ whole genome shotgun (WGS) entry which is preliminary data.</text>
</comment>